<keyword evidence="1" id="KW-0614">Plasmid</keyword>
<organism evidence="1 2">
    <name type="scientific">Phaeobacter inhibens</name>
    <dbReference type="NCBI Taxonomy" id="221822"/>
    <lineage>
        <taxon>Bacteria</taxon>
        <taxon>Pseudomonadati</taxon>
        <taxon>Pseudomonadota</taxon>
        <taxon>Alphaproteobacteria</taxon>
        <taxon>Rhodobacterales</taxon>
        <taxon>Roseobacteraceae</taxon>
        <taxon>Phaeobacter</taxon>
    </lineage>
</organism>
<name>A0A2I7KGP3_9RHOB</name>
<gene>
    <name evidence="1" type="ORF">PhaeoP88_04453</name>
</gene>
<dbReference type="Proteomes" id="UP000236447">
    <property type="component" value="Plasmid pP88_e"/>
</dbReference>
<geneLocation type="plasmid" evidence="2">
    <name>pp88_e</name>
</geneLocation>
<dbReference type="AlphaFoldDB" id="A0A2I7KGP3"/>
<reference evidence="1 2" key="1">
    <citation type="journal article" date="2017" name="Front. Microbiol.">
        <title>Phaeobacter piscinae sp. nov., a species of the Roseobacter group and potential aquaculture probiont.</title>
        <authorList>
            <person name="Sonnenschein E.C."/>
            <person name="Phippen C.B.W."/>
            <person name="Nielsen K.F."/>
            <person name="Mateiu R.V."/>
            <person name="Melchiorsen J."/>
            <person name="Gram L."/>
            <person name="Overmann J."/>
            <person name="Freese H.M."/>
        </authorList>
    </citation>
    <scope>NUCLEOTIDE SEQUENCE [LARGE SCALE GENOMIC DNA]</scope>
    <source>
        <strain evidence="1 2">P88</strain>
        <plasmid evidence="2">pp88_e</plasmid>
    </source>
</reference>
<evidence type="ECO:0008006" key="3">
    <source>
        <dbReference type="Google" id="ProtNLM"/>
    </source>
</evidence>
<sequence precursor="true">MRIIVMIAAVAALAACEGTTTGRKSECFGQRSADGTYVVTRNATNHFTISASDTPGGRYDCDYQSF</sequence>
<dbReference type="EMBL" id="CP010730">
    <property type="protein sequence ID" value="AUR01765.1"/>
    <property type="molecule type" value="Genomic_DNA"/>
</dbReference>
<reference evidence="1 2" key="2">
    <citation type="journal article" date="2017" name="Genome Biol. Evol.">
        <title>Trajectories and Drivers of Genome Evolution in Surface-Associated Marine Phaeobacter.</title>
        <authorList>
            <person name="Freese H.M."/>
            <person name="Sikorski J."/>
            <person name="Bunk B."/>
            <person name="Scheuner C."/>
            <person name="Meier-Kolthoff J.P."/>
            <person name="Sproer C."/>
            <person name="Gram L."/>
            <person name="Overmann J."/>
        </authorList>
    </citation>
    <scope>NUCLEOTIDE SEQUENCE [LARGE SCALE GENOMIC DNA]</scope>
    <source>
        <strain evidence="1 2">P88</strain>
        <plasmid evidence="2">pp88_e</plasmid>
    </source>
</reference>
<evidence type="ECO:0000313" key="2">
    <source>
        <dbReference type="Proteomes" id="UP000236447"/>
    </source>
</evidence>
<evidence type="ECO:0000313" key="1">
    <source>
        <dbReference type="EMBL" id="AUR01765.1"/>
    </source>
</evidence>
<proteinExistence type="predicted"/>
<dbReference type="PROSITE" id="PS51257">
    <property type="entry name" value="PROKAR_LIPOPROTEIN"/>
    <property type="match status" value="1"/>
</dbReference>
<accession>A0A2I7KGP3</accession>
<protein>
    <recommendedName>
        <fullName evidence="3">Lipoprotein</fullName>
    </recommendedName>
</protein>